<accession>A0A562QIU8</accession>
<organism evidence="1 2">
    <name type="scientific">Pseudomonas duriflava</name>
    <dbReference type="NCBI Taxonomy" id="459528"/>
    <lineage>
        <taxon>Bacteria</taxon>
        <taxon>Pseudomonadati</taxon>
        <taxon>Pseudomonadota</taxon>
        <taxon>Gammaproteobacteria</taxon>
        <taxon>Pseudomonadales</taxon>
        <taxon>Pseudomonadaceae</taxon>
        <taxon>Pseudomonas</taxon>
    </lineage>
</organism>
<evidence type="ECO:0000313" key="2">
    <source>
        <dbReference type="Proteomes" id="UP000316905"/>
    </source>
</evidence>
<dbReference type="AlphaFoldDB" id="A0A562QIU8"/>
<evidence type="ECO:0000313" key="1">
    <source>
        <dbReference type="EMBL" id="TWI56603.1"/>
    </source>
</evidence>
<name>A0A562QIU8_9PSED</name>
<dbReference type="EMBL" id="VLKY01000003">
    <property type="protein sequence ID" value="TWI56603.1"/>
    <property type="molecule type" value="Genomic_DNA"/>
</dbReference>
<comment type="caution">
    <text evidence="1">The sequence shown here is derived from an EMBL/GenBank/DDBJ whole genome shotgun (WGS) entry which is preliminary data.</text>
</comment>
<sequence length="44" mass="5243">MNTKQKGSPMRWAFLLLKKFSFRFRKARSLVESSPSRQAVFHSR</sequence>
<keyword evidence="2" id="KW-1185">Reference proteome</keyword>
<gene>
    <name evidence="1" type="ORF">IQ22_01054</name>
</gene>
<proteinExistence type="predicted"/>
<protein>
    <submittedName>
        <fullName evidence="1">Uncharacterized protein</fullName>
    </submittedName>
</protein>
<dbReference type="Proteomes" id="UP000316905">
    <property type="component" value="Unassembled WGS sequence"/>
</dbReference>
<reference evidence="1 2" key="1">
    <citation type="journal article" date="2015" name="Stand. Genomic Sci.">
        <title>Genomic Encyclopedia of Bacterial and Archaeal Type Strains, Phase III: the genomes of soil and plant-associated and newly described type strains.</title>
        <authorList>
            <person name="Whitman W.B."/>
            <person name="Woyke T."/>
            <person name="Klenk H.P."/>
            <person name="Zhou Y."/>
            <person name="Lilburn T.G."/>
            <person name="Beck B.J."/>
            <person name="De Vos P."/>
            <person name="Vandamme P."/>
            <person name="Eisen J.A."/>
            <person name="Garrity G."/>
            <person name="Hugenholtz P."/>
            <person name="Kyrpides N.C."/>
        </authorList>
    </citation>
    <scope>NUCLEOTIDE SEQUENCE [LARGE SCALE GENOMIC DNA]</scope>
    <source>
        <strain evidence="1 2">CGMCC 1.6858</strain>
    </source>
</reference>